<dbReference type="GO" id="GO:0005634">
    <property type="term" value="C:nucleus"/>
    <property type="evidence" value="ECO:0007669"/>
    <property type="project" value="TreeGrafter"/>
</dbReference>
<feature type="compositionally biased region" description="Basic and acidic residues" evidence="2">
    <location>
        <begin position="379"/>
        <end position="388"/>
    </location>
</feature>
<dbReference type="EMBL" id="BMAR01000018">
    <property type="protein sequence ID" value="GFR47381.1"/>
    <property type="molecule type" value="Genomic_DNA"/>
</dbReference>
<dbReference type="GO" id="GO:0008270">
    <property type="term" value="F:zinc ion binding"/>
    <property type="evidence" value="ECO:0007669"/>
    <property type="project" value="UniProtKB-KW"/>
</dbReference>
<dbReference type="InterPro" id="IPR001841">
    <property type="entry name" value="Znf_RING"/>
</dbReference>
<dbReference type="Proteomes" id="UP001054857">
    <property type="component" value="Unassembled WGS sequence"/>
</dbReference>
<dbReference type="InterPro" id="IPR016135">
    <property type="entry name" value="UBQ-conjugating_enzyme/RWD"/>
</dbReference>
<evidence type="ECO:0000313" key="5">
    <source>
        <dbReference type="EMBL" id="GFR47381.1"/>
    </source>
</evidence>
<feature type="domain" description="RING-type" evidence="3">
    <location>
        <begin position="144"/>
        <end position="238"/>
    </location>
</feature>
<dbReference type="GO" id="GO:0061630">
    <property type="term" value="F:ubiquitin protein ligase activity"/>
    <property type="evidence" value="ECO:0007669"/>
    <property type="project" value="InterPro"/>
</dbReference>
<dbReference type="PROSITE" id="PS50908">
    <property type="entry name" value="RWD"/>
    <property type="match status" value="1"/>
</dbReference>
<feature type="compositionally biased region" description="Low complexity" evidence="2">
    <location>
        <begin position="265"/>
        <end position="293"/>
    </location>
</feature>
<dbReference type="InterPro" id="IPR006575">
    <property type="entry name" value="RWD_dom"/>
</dbReference>
<dbReference type="PROSITE" id="PS50089">
    <property type="entry name" value="ZF_RING_2"/>
    <property type="match status" value="1"/>
</dbReference>
<comment type="caution">
    <text evidence="5">The sequence shown here is derived from an EMBL/GenBank/DDBJ whole genome shotgun (WGS) entry which is preliminary data.</text>
</comment>
<dbReference type="SMART" id="SM00591">
    <property type="entry name" value="RWD"/>
    <property type="match status" value="1"/>
</dbReference>
<dbReference type="SUPFAM" id="SSF54495">
    <property type="entry name" value="UBC-like"/>
    <property type="match status" value="1"/>
</dbReference>
<reference evidence="5 6" key="1">
    <citation type="journal article" date="2021" name="Sci. Rep.">
        <title>Genome sequencing of the multicellular alga Astrephomene provides insights into convergent evolution of germ-soma differentiation.</title>
        <authorList>
            <person name="Yamashita S."/>
            <person name="Yamamoto K."/>
            <person name="Matsuzaki R."/>
            <person name="Suzuki S."/>
            <person name="Yamaguchi H."/>
            <person name="Hirooka S."/>
            <person name="Minakuchi Y."/>
            <person name="Miyagishima S."/>
            <person name="Kawachi M."/>
            <person name="Toyoda A."/>
            <person name="Nozaki H."/>
        </authorList>
    </citation>
    <scope>NUCLEOTIDE SEQUENCE [LARGE SCALE GENOMIC DNA]</scope>
    <source>
        <strain evidence="5 6">NIES-4017</strain>
    </source>
</reference>
<evidence type="ECO:0008006" key="7">
    <source>
        <dbReference type="Google" id="ProtNLM"/>
    </source>
</evidence>
<keyword evidence="6" id="KW-1185">Reference proteome</keyword>
<keyword evidence="1" id="KW-0862">Zinc</keyword>
<gene>
    <name evidence="5" type="ORF">Agub_g9094</name>
</gene>
<dbReference type="AlphaFoldDB" id="A0AAD3DSV0"/>
<evidence type="ECO:0000313" key="6">
    <source>
        <dbReference type="Proteomes" id="UP001054857"/>
    </source>
</evidence>
<evidence type="ECO:0000256" key="1">
    <source>
        <dbReference type="PROSITE-ProRule" id="PRU00175"/>
    </source>
</evidence>
<feature type="compositionally biased region" description="Low complexity" evidence="2">
    <location>
        <begin position="356"/>
        <end position="378"/>
    </location>
</feature>
<dbReference type="PANTHER" id="PTHR13198">
    <property type="entry name" value="RING FINGER PROTEIN 25"/>
    <property type="match status" value="1"/>
</dbReference>
<dbReference type="CDD" id="cd23818">
    <property type="entry name" value="RWD_RNF25"/>
    <property type="match status" value="1"/>
</dbReference>
<feature type="region of interest" description="Disordered" evidence="2">
    <location>
        <begin position="265"/>
        <end position="307"/>
    </location>
</feature>
<organism evidence="5 6">
    <name type="scientific">Astrephomene gubernaculifera</name>
    <dbReference type="NCBI Taxonomy" id="47775"/>
    <lineage>
        <taxon>Eukaryota</taxon>
        <taxon>Viridiplantae</taxon>
        <taxon>Chlorophyta</taxon>
        <taxon>core chlorophytes</taxon>
        <taxon>Chlorophyceae</taxon>
        <taxon>CS clade</taxon>
        <taxon>Chlamydomonadales</taxon>
        <taxon>Astrephomenaceae</taxon>
        <taxon>Astrephomene</taxon>
    </lineage>
</organism>
<feature type="region of interest" description="Disordered" evidence="2">
    <location>
        <begin position="351"/>
        <end position="388"/>
    </location>
</feature>
<feature type="non-terminal residue" evidence="5">
    <location>
        <position position="1"/>
    </location>
</feature>
<proteinExistence type="predicted"/>
<feature type="domain" description="RWD" evidence="4">
    <location>
        <begin position="27"/>
        <end position="137"/>
    </location>
</feature>
<evidence type="ECO:0000259" key="3">
    <source>
        <dbReference type="PROSITE" id="PS50089"/>
    </source>
</evidence>
<protein>
    <recommendedName>
        <fullName evidence="7">RWD domain-containing protein</fullName>
    </recommendedName>
</protein>
<dbReference type="InterPro" id="IPR039133">
    <property type="entry name" value="RNF25"/>
</dbReference>
<dbReference type="PANTHER" id="PTHR13198:SF4">
    <property type="entry name" value="E3 UBIQUITIN-PROTEIN LIGASE RNF25"/>
    <property type="match status" value="1"/>
</dbReference>
<feature type="non-terminal residue" evidence="5">
    <location>
        <position position="388"/>
    </location>
</feature>
<evidence type="ECO:0000259" key="4">
    <source>
        <dbReference type="PROSITE" id="PS50908"/>
    </source>
</evidence>
<accession>A0AAD3DSV0</accession>
<dbReference type="SMART" id="SM00184">
    <property type="entry name" value="RING"/>
    <property type="match status" value="1"/>
</dbReference>
<dbReference type="Gene3D" id="3.30.40.10">
    <property type="entry name" value="Zinc/RING finger domain, C3HC4 (zinc finger)"/>
    <property type="match status" value="1"/>
</dbReference>
<name>A0AAD3DSV0_9CHLO</name>
<sequence length="388" mass="42121">ACYFMTLSENGSSICSTARMMEEVLQIELEALTATYADDVVIKENCSDDGYVVIIDLRLAPRVSEQHEAFLSGRLRLGVLPGYPETSPSIDVLDTKGIGDQRLANLRERLQGEASALAGEMALGALCEAALDWATEENHPEGFCAFCLCPLEPPLGGRGSSQEPDSQDQQQLVRLPCYHAFHRGCYAGWWGWRQQSLEAQERELVKHTGASAASVLREQDLPPRDEYGTYETSCPVCRTPAPLASMGPQLRKQLALERSKSAAACRGPLAAAGSRSSQGRQQQQQGAGSGSSATEATEAVHQHQHRLSPQELAAYRGVQARHAAVLARQRAAGGLNEATCYSIAGWTLGADAPKASEQQQEPPPQQQREQQQQGQQQSRRSEGAGRPR</sequence>
<dbReference type="Pfam" id="PF05773">
    <property type="entry name" value="RWD"/>
    <property type="match status" value="1"/>
</dbReference>
<dbReference type="SUPFAM" id="SSF57850">
    <property type="entry name" value="RING/U-box"/>
    <property type="match status" value="1"/>
</dbReference>
<dbReference type="InterPro" id="IPR013083">
    <property type="entry name" value="Znf_RING/FYVE/PHD"/>
</dbReference>
<keyword evidence="1" id="KW-0863">Zinc-finger</keyword>
<dbReference type="GO" id="GO:0016567">
    <property type="term" value="P:protein ubiquitination"/>
    <property type="evidence" value="ECO:0007669"/>
    <property type="project" value="TreeGrafter"/>
</dbReference>
<dbReference type="Gene3D" id="3.10.110.10">
    <property type="entry name" value="Ubiquitin Conjugating Enzyme"/>
    <property type="match status" value="1"/>
</dbReference>
<evidence type="ECO:0000256" key="2">
    <source>
        <dbReference type="SAM" id="MobiDB-lite"/>
    </source>
</evidence>
<keyword evidence="1" id="KW-0479">Metal-binding</keyword>